<keyword evidence="1" id="KW-1133">Transmembrane helix</keyword>
<evidence type="ECO:0008006" key="4">
    <source>
        <dbReference type="Google" id="ProtNLM"/>
    </source>
</evidence>
<dbReference type="InterPro" id="IPR019734">
    <property type="entry name" value="TPR_rpt"/>
</dbReference>
<evidence type="ECO:0000313" key="2">
    <source>
        <dbReference type="EMBL" id="QJT09379.1"/>
    </source>
</evidence>
<evidence type="ECO:0000256" key="1">
    <source>
        <dbReference type="SAM" id="Phobius"/>
    </source>
</evidence>
<dbReference type="Proteomes" id="UP000503251">
    <property type="component" value="Chromosome"/>
</dbReference>
<dbReference type="SMART" id="SM00028">
    <property type="entry name" value="TPR"/>
    <property type="match status" value="3"/>
</dbReference>
<dbReference type="EMBL" id="CP039543">
    <property type="protein sequence ID" value="QJT09379.1"/>
    <property type="molecule type" value="Genomic_DNA"/>
</dbReference>
<organism evidence="2 3">
    <name type="scientific">Oceanidesulfovibrio marinus</name>
    <dbReference type="NCBI Taxonomy" id="370038"/>
    <lineage>
        <taxon>Bacteria</taxon>
        <taxon>Pseudomonadati</taxon>
        <taxon>Thermodesulfobacteriota</taxon>
        <taxon>Desulfovibrionia</taxon>
        <taxon>Desulfovibrionales</taxon>
        <taxon>Desulfovibrionaceae</taxon>
        <taxon>Oceanidesulfovibrio</taxon>
    </lineage>
</organism>
<name>A0ABX6NFJ6_9BACT</name>
<gene>
    <name evidence="2" type="ORF">E8L03_10695</name>
</gene>
<proteinExistence type="predicted"/>
<accession>A0ABX6NFJ6</accession>
<evidence type="ECO:0000313" key="3">
    <source>
        <dbReference type="Proteomes" id="UP000503251"/>
    </source>
</evidence>
<dbReference type="Gene3D" id="1.25.40.10">
    <property type="entry name" value="Tetratricopeptide repeat domain"/>
    <property type="match status" value="1"/>
</dbReference>
<keyword evidence="1" id="KW-0472">Membrane</keyword>
<dbReference type="SUPFAM" id="SSF48452">
    <property type="entry name" value="TPR-like"/>
    <property type="match status" value="1"/>
</dbReference>
<protein>
    <recommendedName>
        <fullName evidence="4">Tetratricopeptide repeat-containing protein</fullName>
    </recommendedName>
</protein>
<sequence>MTPTRRIPGVPAALLRLLPAGIEAPVAAAVLMLILAAIVLVFYGVIVTTHAFGTSGGSESPETLFRRGRIGESLARGARRVQDAVEEHGQISPESGSAYIALAQLQESSGDRAQALDLLDQAGLIADRLAQASPQEAALCYLDLAAVYLETGELSRAEKAAAHAADIAAKVGDPDLRIRALSLLGATLANADRSEISLRAFQQALALAEKLPHNTLPDRASLRLDAARAAILSKDGEQVRALLHRVRADLDGDQSPEAILAGLHASALEARMLAAENHSANAVELAHATLGVAGTLPADLQQRFARNAGPDLLEAMNLCAAQPAGARSALGFLERLDTFFGDVLPANHPLRIHTLKLLADLDSLSGNPKRSLAVNARLLAAQTPPISLDRAGNGFDSLMDRDDRLMQLLARLAAAEAPSQKIATLAFGSWLSRRVLFPPTGMPALPLSSQADDSAAVDEFVRLTAAMASARPDANVHGLNPVAARPAIQPASFSDEARTRLEALSQAIAERHEAWRPLLQWMLGRYDGYTSAVASLAATLPRDGGLLFFARIKTPPGAGHAKSEEPHIVAFLLTRPAQDGADSRIDIIDIGPVGSVEKVLRVWRSAGGEDSQPQGTDAVASGLAEVELYSRLWTPIRRAAPHLATIWIGPGDPPSRGLANLPFESLPTPEGRPLGVATSLKRLDRDALLDAMRTADQPAIVGLLGNEPDFSR</sequence>
<reference evidence="2 3" key="1">
    <citation type="submission" date="2019-04" db="EMBL/GenBank/DDBJ databases">
        <title>Isolation and culture of sulfate reducing bacteria from the cold seep of the South China Sea.</title>
        <authorList>
            <person name="Sun C."/>
            <person name="Liu R."/>
        </authorList>
    </citation>
    <scope>NUCLEOTIDE SEQUENCE [LARGE SCALE GENOMIC DNA]</scope>
    <source>
        <strain evidence="2 3">CS1</strain>
    </source>
</reference>
<keyword evidence="3" id="KW-1185">Reference proteome</keyword>
<keyword evidence="1" id="KW-0812">Transmembrane</keyword>
<dbReference type="InterPro" id="IPR011990">
    <property type="entry name" value="TPR-like_helical_dom_sf"/>
</dbReference>
<feature type="transmembrane region" description="Helical" evidence="1">
    <location>
        <begin position="26"/>
        <end position="46"/>
    </location>
</feature>